<feature type="transmembrane region" description="Helical" evidence="1">
    <location>
        <begin position="170"/>
        <end position="189"/>
    </location>
</feature>
<proteinExistence type="predicted"/>
<dbReference type="PATRIC" id="fig|1293598.4.peg.795"/>
<comment type="caution">
    <text evidence="2">The sequence shown here is derived from an EMBL/GenBank/DDBJ whole genome shotgun (WGS) entry which is preliminary data.</text>
</comment>
<dbReference type="STRING" id="1293598.IV56_GL000746"/>
<keyword evidence="1" id="KW-0812">Transmembrane</keyword>
<reference evidence="2 3" key="1">
    <citation type="journal article" date="2015" name="Genome Announc.">
        <title>Expanding the biotechnology potential of lactobacilli through comparative genomics of 213 strains and associated genera.</title>
        <authorList>
            <person name="Sun Z."/>
            <person name="Harris H.M."/>
            <person name="McCann A."/>
            <person name="Guo C."/>
            <person name="Argimon S."/>
            <person name="Zhang W."/>
            <person name="Yang X."/>
            <person name="Jeffery I.B."/>
            <person name="Cooney J.C."/>
            <person name="Kagawa T.F."/>
            <person name="Liu W."/>
            <person name="Song Y."/>
            <person name="Salvetti E."/>
            <person name="Wrobel A."/>
            <person name="Rasinkangas P."/>
            <person name="Parkhill J."/>
            <person name="Rea M.C."/>
            <person name="O'Sullivan O."/>
            <person name="Ritari J."/>
            <person name="Douillard F.P."/>
            <person name="Paul Ross R."/>
            <person name="Yang R."/>
            <person name="Briner A.E."/>
            <person name="Felis G.E."/>
            <person name="de Vos W.M."/>
            <person name="Barrangou R."/>
            <person name="Klaenhammer T.R."/>
            <person name="Caufield P.W."/>
            <person name="Cui Y."/>
            <person name="Zhang H."/>
            <person name="O'Toole P.W."/>
        </authorList>
    </citation>
    <scope>NUCLEOTIDE SEQUENCE [LARGE SCALE GENOMIC DNA]</scope>
    <source>
        <strain evidence="2 3">DSM 24301</strain>
    </source>
</reference>
<accession>A0A0R2MT41</accession>
<keyword evidence="1" id="KW-1133">Transmembrane helix</keyword>
<evidence type="ECO:0000256" key="1">
    <source>
        <dbReference type="SAM" id="Phobius"/>
    </source>
</evidence>
<dbReference type="InterPro" id="IPR036034">
    <property type="entry name" value="PDZ_sf"/>
</dbReference>
<feature type="transmembrane region" description="Helical" evidence="1">
    <location>
        <begin position="144"/>
        <end position="164"/>
    </location>
</feature>
<dbReference type="EMBL" id="JQCE01000032">
    <property type="protein sequence ID" value="KRO16758.1"/>
    <property type="molecule type" value="Genomic_DNA"/>
</dbReference>
<protein>
    <submittedName>
        <fullName evidence="2">Trypsin-like serine protease</fullName>
    </submittedName>
</protein>
<feature type="transmembrane region" description="Helical" evidence="1">
    <location>
        <begin position="201"/>
        <end position="222"/>
    </location>
</feature>
<dbReference type="SUPFAM" id="SSF50156">
    <property type="entry name" value="PDZ domain-like"/>
    <property type="match status" value="1"/>
</dbReference>
<gene>
    <name evidence="2" type="ORF">IV56_GL000746</name>
</gene>
<feature type="transmembrane region" description="Helical" evidence="1">
    <location>
        <begin position="228"/>
        <end position="246"/>
    </location>
</feature>
<keyword evidence="2" id="KW-0645">Protease</keyword>
<organism evidence="2 3">
    <name type="scientific">Lacticaseibacillus saniviri JCM 17471 = DSM 24301</name>
    <dbReference type="NCBI Taxonomy" id="1293598"/>
    <lineage>
        <taxon>Bacteria</taxon>
        <taxon>Bacillati</taxon>
        <taxon>Bacillota</taxon>
        <taxon>Bacilli</taxon>
        <taxon>Lactobacillales</taxon>
        <taxon>Lactobacillaceae</taxon>
        <taxon>Lacticaseibacillus</taxon>
    </lineage>
</organism>
<name>A0A0R2MT41_9LACO</name>
<dbReference type="AlphaFoldDB" id="A0A0R2MT41"/>
<keyword evidence="2" id="KW-0378">Hydrolase</keyword>
<dbReference type="GO" id="GO:0008233">
    <property type="term" value="F:peptidase activity"/>
    <property type="evidence" value="ECO:0007669"/>
    <property type="project" value="UniProtKB-KW"/>
</dbReference>
<evidence type="ECO:0000313" key="3">
    <source>
        <dbReference type="Proteomes" id="UP000050969"/>
    </source>
</evidence>
<dbReference type="GO" id="GO:0006508">
    <property type="term" value="P:proteolysis"/>
    <property type="evidence" value="ECO:0007669"/>
    <property type="project" value="UniProtKB-KW"/>
</dbReference>
<dbReference type="Gene3D" id="2.30.42.10">
    <property type="match status" value="1"/>
</dbReference>
<feature type="transmembrane region" description="Helical" evidence="1">
    <location>
        <begin position="100"/>
        <end position="123"/>
    </location>
</feature>
<dbReference type="Proteomes" id="UP000050969">
    <property type="component" value="Unassembled WGS sequence"/>
</dbReference>
<feature type="transmembrane region" description="Helical" evidence="1">
    <location>
        <begin position="62"/>
        <end position="80"/>
    </location>
</feature>
<feature type="transmembrane region" description="Helical" evidence="1">
    <location>
        <begin position="35"/>
        <end position="57"/>
    </location>
</feature>
<sequence length="343" mass="37588">MSIVAVVWQAYARIRRERRQFRTAITRSPIEITPFIVGGLMGSILLSIISVSLALFLPTNTLVALGVISLLGLVVSRWHFSVLWLGLSVIPMLAAGTWQLAALLTAMWLLTALLLQIFHVRVASPMIKKTRRGKIIAQYSFAQFYWLPLIVPVPGHWFAAMSWWPTIGVGNTSFGLLFLPLVLGSAFVVRHQLPEPARKHHIHLLYGMSLAMLVLTGLSYGVTQIQPYTGWLVLALTVIGIGLDLLDMGKLNFTKTKAGVLLLAVVPDTPAAKMGLAMGELVVTCNDIAVYDNATLYAAIQTSPTYCRLKVADLNGELRLTESAIFEGAPHELGMITFPEETA</sequence>
<keyword evidence="1" id="KW-0472">Membrane</keyword>
<keyword evidence="3" id="KW-1185">Reference proteome</keyword>
<evidence type="ECO:0000313" key="2">
    <source>
        <dbReference type="EMBL" id="KRO16758.1"/>
    </source>
</evidence>